<evidence type="ECO:0000313" key="8">
    <source>
        <dbReference type="EMBL" id="MBB2201501.1"/>
    </source>
</evidence>
<feature type="compositionally biased region" description="Low complexity" evidence="6">
    <location>
        <begin position="185"/>
        <end position="201"/>
    </location>
</feature>
<dbReference type="Proteomes" id="UP000578030">
    <property type="component" value="Unassembled WGS sequence"/>
</dbReference>
<evidence type="ECO:0000313" key="9">
    <source>
        <dbReference type="Proteomes" id="UP000578030"/>
    </source>
</evidence>
<dbReference type="InterPro" id="IPR036010">
    <property type="entry name" value="2Fe-2S_ferredoxin-like_sf"/>
</dbReference>
<feature type="domain" description="2Fe-2S ferredoxin-type" evidence="7">
    <location>
        <begin position="2"/>
        <end position="78"/>
    </location>
</feature>
<dbReference type="InterPro" id="IPR023393">
    <property type="entry name" value="START-like_dom_sf"/>
</dbReference>
<evidence type="ECO:0000256" key="4">
    <source>
        <dbReference type="ARBA" id="ARBA00023004"/>
    </source>
</evidence>
<dbReference type="Pfam" id="PF00111">
    <property type="entry name" value="Fer2"/>
    <property type="match status" value="1"/>
</dbReference>
<dbReference type="SUPFAM" id="SSF54292">
    <property type="entry name" value="2Fe-2S ferredoxin-like"/>
    <property type="match status" value="1"/>
</dbReference>
<keyword evidence="2" id="KW-0479">Metal-binding</keyword>
<reference evidence="8 9" key="1">
    <citation type="submission" date="2020-04" db="EMBL/GenBank/DDBJ databases">
        <title>Description of novel Gluconacetobacter.</title>
        <authorList>
            <person name="Sombolestani A."/>
        </authorList>
    </citation>
    <scope>NUCLEOTIDE SEQUENCE [LARGE SCALE GENOMIC DNA]</scope>
    <source>
        <strain evidence="8 9">LMG 27802</strain>
    </source>
</reference>
<dbReference type="InterPro" id="IPR012675">
    <property type="entry name" value="Beta-grasp_dom_sf"/>
</dbReference>
<dbReference type="InterPro" id="IPR001041">
    <property type="entry name" value="2Fe-2S_ferredoxin-type"/>
</dbReference>
<dbReference type="CDD" id="cd00207">
    <property type="entry name" value="fer2"/>
    <property type="match status" value="1"/>
</dbReference>
<dbReference type="SUPFAM" id="SSF47741">
    <property type="entry name" value="CO dehydrogenase ISP C-domain like"/>
    <property type="match status" value="1"/>
</dbReference>
<dbReference type="Gene3D" id="3.10.20.30">
    <property type="match status" value="1"/>
</dbReference>
<dbReference type="GO" id="GO:0051537">
    <property type="term" value="F:2 iron, 2 sulfur cluster binding"/>
    <property type="evidence" value="ECO:0007669"/>
    <property type="project" value="UniProtKB-KW"/>
</dbReference>
<proteinExistence type="predicted"/>
<evidence type="ECO:0000256" key="6">
    <source>
        <dbReference type="SAM" id="MobiDB-lite"/>
    </source>
</evidence>
<dbReference type="InterPro" id="IPR002888">
    <property type="entry name" value="2Fe-2S-bd"/>
</dbReference>
<dbReference type="Gene3D" id="3.30.530.20">
    <property type="match status" value="1"/>
</dbReference>
<evidence type="ECO:0000259" key="7">
    <source>
        <dbReference type="PROSITE" id="PS51085"/>
    </source>
</evidence>
<accession>A0A7W4K6Z1</accession>
<dbReference type="RefSeq" id="WP_182957165.1">
    <property type="nucleotide sequence ID" value="NZ_JABEQM010000005.1"/>
</dbReference>
<name>A0A7W4K6Z1_9PROT</name>
<dbReference type="AlphaFoldDB" id="A0A7W4K6Z1"/>
<gene>
    <name evidence="8" type="ORF">HLH28_07895</name>
</gene>
<evidence type="ECO:0000256" key="2">
    <source>
        <dbReference type="ARBA" id="ARBA00022723"/>
    </source>
</evidence>
<dbReference type="GO" id="GO:0046872">
    <property type="term" value="F:metal ion binding"/>
    <property type="evidence" value="ECO:0007669"/>
    <property type="project" value="UniProtKB-KW"/>
</dbReference>
<keyword evidence="9" id="KW-1185">Reference proteome</keyword>
<evidence type="ECO:0000256" key="5">
    <source>
        <dbReference type="ARBA" id="ARBA00023014"/>
    </source>
</evidence>
<dbReference type="Gene3D" id="1.10.150.120">
    <property type="entry name" value="[2Fe-2S]-binding domain"/>
    <property type="match status" value="1"/>
</dbReference>
<keyword evidence="3" id="KW-0560">Oxidoreductase</keyword>
<dbReference type="PROSITE" id="PS00197">
    <property type="entry name" value="2FE2S_FER_1"/>
    <property type="match status" value="1"/>
</dbReference>
<dbReference type="GO" id="GO:0016491">
    <property type="term" value="F:oxidoreductase activity"/>
    <property type="evidence" value="ECO:0007669"/>
    <property type="project" value="UniProtKB-KW"/>
</dbReference>
<sequence length="385" mass="40796">MTRVTLTINERTRGADIAPRTSLADLLRDTHLLTGTHLGCEHGVCGACTILLDGAPVRSCITGAVACAGRSVRTIEGLAEDAVVAELRAAFTAEHALQCGYCTPGMLVTARDIVLRLPGADEARVRLELAGNLCRCTGYGGIVRAILRVLDARRGEAAPVRPAPLPAARFAPRLRDTGAGTGVMDPATGAPVAAPDAGPDGAPDRMRQVLMLDVPADQVWAAVRDPVLVVECVPGARLLSRQDDRLVGEMRVSLGPIQAAFGGEATVEYRTDAMSGRLVCRGQDQASGTRLSGEAEFHVIPDGAERCRLEMDMRYALRGPLAQFGRGPVVQVFATEIARTVGASLQARLRGEAAPAPPARLGAGRLMVRIVWRALKRLVSFRHDG</sequence>
<dbReference type="SUPFAM" id="SSF55961">
    <property type="entry name" value="Bet v1-like"/>
    <property type="match status" value="1"/>
</dbReference>
<dbReference type="EMBL" id="JABEQM010000005">
    <property type="protein sequence ID" value="MBB2201501.1"/>
    <property type="molecule type" value="Genomic_DNA"/>
</dbReference>
<evidence type="ECO:0000256" key="1">
    <source>
        <dbReference type="ARBA" id="ARBA00022714"/>
    </source>
</evidence>
<dbReference type="InterPro" id="IPR036884">
    <property type="entry name" value="2Fe-2S-bd_dom_sf"/>
</dbReference>
<organism evidence="8 9">
    <name type="scientific">Gluconacetobacter tumulisoli</name>
    <dbReference type="NCBI Taxonomy" id="1286189"/>
    <lineage>
        <taxon>Bacteria</taxon>
        <taxon>Pseudomonadati</taxon>
        <taxon>Pseudomonadota</taxon>
        <taxon>Alphaproteobacteria</taxon>
        <taxon>Acetobacterales</taxon>
        <taxon>Acetobacteraceae</taxon>
        <taxon>Gluconacetobacter</taxon>
    </lineage>
</organism>
<keyword evidence="5" id="KW-0411">Iron-sulfur</keyword>
<keyword evidence="1" id="KW-0001">2Fe-2S</keyword>
<dbReference type="Pfam" id="PF01799">
    <property type="entry name" value="Fer2_2"/>
    <property type="match status" value="1"/>
</dbReference>
<dbReference type="Pfam" id="PF06240">
    <property type="entry name" value="COXG"/>
    <property type="match status" value="1"/>
</dbReference>
<protein>
    <submittedName>
        <fullName evidence="8">2Fe-2S iron-sulfur cluster binding domain-containing protein</fullName>
    </submittedName>
</protein>
<dbReference type="InterPro" id="IPR010419">
    <property type="entry name" value="CO_DH_gsu"/>
</dbReference>
<evidence type="ECO:0000256" key="3">
    <source>
        <dbReference type="ARBA" id="ARBA00023002"/>
    </source>
</evidence>
<dbReference type="InterPro" id="IPR051452">
    <property type="entry name" value="Diverse_Oxidoreductases"/>
</dbReference>
<feature type="region of interest" description="Disordered" evidence="6">
    <location>
        <begin position="179"/>
        <end position="201"/>
    </location>
</feature>
<dbReference type="InterPro" id="IPR006058">
    <property type="entry name" value="2Fe2S_fd_BS"/>
</dbReference>
<comment type="caution">
    <text evidence="8">The sequence shown here is derived from an EMBL/GenBank/DDBJ whole genome shotgun (WGS) entry which is preliminary data.</text>
</comment>
<dbReference type="PANTHER" id="PTHR44379">
    <property type="entry name" value="OXIDOREDUCTASE WITH IRON-SULFUR SUBUNIT"/>
    <property type="match status" value="1"/>
</dbReference>
<dbReference type="PANTHER" id="PTHR44379:SF8">
    <property type="entry name" value="XANTHINE DEHYDROGENASE IRON-SULFUR-BINDING SUBUNIT XDHC-RELATED"/>
    <property type="match status" value="1"/>
</dbReference>
<dbReference type="PROSITE" id="PS51085">
    <property type="entry name" value="2FE2S_FER_2"/>
    <property type="match status" value="1"/>
</dbReference>
<keyword evidence="4" id="KW-0408">Iron</keyword>